<gene>
    <name evidence="2" type="ORF">DS745_23130</name>
</gene>
<organism evidence="2 3">
    <name type="scientific">Anaerobacillus alkaliphilus</name>
    <dbReference type="NCBI Taxonomy" id="1548597"/>
    <lineage>
        <taxon>Bacteria</taxon>
        <taxon>Bacillati</taxon>
        <taxon>Bacillota</taxon>
        <taxon>Bacilli</taxon>
        <taxon>Bacillales</taxon>
        <taxon>Bacillaceae</taxon>
        <taxon>Anaerobacillus</taxon>
    </lineage>
</organism>
<evidence type="ECO:0000313" key="3">
    <source>
        <dbReference type="Proteomes" id="UP000290649"/>
    </source>
</evidence>
<keyword evidence="1" id="KW-0812">Transmembrane</keyword>
<evidence type="ECO:0000256" key="1">
    <source>
        <dbReference type="SAM" id="Phobius"/>
    </source>
</evidence>
<dbReference type="AlphaFoldDB" id="A0A4Q0VMH2"/>
<feature type="transmembrane region" description="Helical" evidence="1">
    <location>
        <begin position="35"/>
        <end position="55"/>
    </location>
</feature>
<dbReference type="RefSeq" id="WP_129080570.1">
    <property type="nucleotide sequence ID" value="NZ_QOUX01000047.1"/>
</dbReference>
<keyword evidence="3" id="KW-1185">Reference proteome</keyword>
<protein>
    <submittedName>
        <fullName evidence="2">Uncharacterized protein</fullName>
    </submittedName>
</protein>
<accession>A0A4Q0VMH2</accession>
<evidence type="ECO:0000313" key="2">
    <source>
        <dbReference type="EMBL" id="RXI96597.1"/>
    </source>
</evidence>
<keyword evidence="1" id="KW-1133">Transmembrane helix</keyword>
<reference evidence="2 3" key="1">
    <citation type="journal article" date="2019" name="Int. J. Syst. Evol. Microbiol.">
        <title>Anaerobacillus alkaliphilus sp. nov., a novel alkaliphilic and moderately halophilic bacterium.</title>
        <authorList>
            <person name="Borsodi A.K."/>
            <person name="Aszalos J.M."/>
            <person name="Bihari P."/>
            <person name="Nagy I."/>
            <person name="Schumann P."/>
            <person name="Sproer C."/>
            <person name="Kovacs A.L."/>
            <person name="Boka K."/>
            <person name="Dobosy P."/>
            <person name="Ovari M."/>
            <person name="Szili-Kovacs T."/>
            <person name="Toth E."/>
        </authorList>
    </citation>
    <scope>NUCLEOTIDE SEQUENCE [LARGE SCALE GENOMIC DNA]</scope>
    <source>
        <strain evidence="2 3">B16-10</strain>
    </source>
</reference>
<dbReference type="EMBL" id="QOUX01000047">
    <property type="protein sequence ID" value="RXI96597.1"/>
    <property type="molecule type" value="Genomic_DNA"/>
</dbReference>
<feature type="transmembrane region" description="Helical" evidence="1">
    <location>
        <begin position="67"/>
        <end position="86"/>
    </location>
</feature>
<keyword evidence="1" id="KW-0472">Membrane</keyword>
<dbReference type="OrthoDB" id="2972992at2"/>
<sequence length="87" mass="10132">MDSKKNHYFYIVIGYIGVLLILIAGLRYILIMSDVIGRGLITFGLIFILSTLRFMEYKFLTVIERRIVNWSFYSVTAIIFIIGFTLL</sequence>
<dbReference type="Proteomes" id="UP000290649">
    <property type="component" value="Unassembled WGS sequence"/>
</dbReference>
<proteinExistence type="predicted"/>
<name>A0A4Q0VMH2_9BACI</name>
<comment type="caution">
    <text evidence="2">The sequence shown here is derived from an EMBL/GenBank/DDBJ whole genome shotgun (WGS) entry which is preliminary data.</text>
</comment>
<feature type="transmembrane region" description="Helical" evidence="1">
    <location>
        <begin position="7"/>
        <end position="29"/>
    </location>
</feature>